<reference evidence="3 4" key="1">
    <citation type="submission" date="2017-10" db="EMBL/GenBank/DDBJ databases">
        <authorList>
            <person name="Banno H."/>
            <person name="Chua N.-H."/>
        </authorList>
    </citation>
    <scope>NUCLEOTIDE SEQUENCE [LARGE SCALE GENOMIC DNA]</scope>
    <source>
        <strain evidence="3">Vibrio tapetis CECT4600</strain>
    </source>
</reference>
<evidence type="ECO:0000313" key="3">
    <source>
        <dbReference type="EMBL" id="SON53443.1"/>
    </source>
</evidence>
<evidence type="ECO:0000313" key="4">
    <source>
        <dbReference type="Proteomes" id="UP000235828"/>
    </source>
</evidence>
<keyword evidence="4" id="KW-1185">Reference proteome</keyword>
<name>A0A2N8ZNE2_9VIBR</name>
<dbReference type="InterPro" id="IPR010927">
    <property type="entry name" value="T4SS_TraH"/>
</dbReference>
<accession>A0A2N8ZNE2</accession>
<feature type="signal peptide" evidence="2">
    <location>
        <begin position="1"/>
        <end position="33"/>
    </location>
</feature>
<dbReference type="OrthoDB" id="9797479at2"/>
<proteinExistence type="predicted"/>
<protein>
    <submittedName>
        <fullName evidence="3">Conjugative pilus assembly protein TraH</fullName>
    </submittedName>
</protein>
<feature type="region of interest" description="Disordered" evidence="1">
    <location>
        <begin position="445"/>
        <end position="469"/>
    </location>
</feature>
<organism evidence="3 4">
    <name type="scientific">Vibrio tapetis subsp. tapetis</name>
    <dbReference type="NCBI Taxonomy" id="1671868"/>
    <lineage>
        <taxon>Bacteria</taxon>
        <taxon>Pseudomonadati</taxon>
        <taxon>Pseudomonadota</taxon>
        <taxon>Gammaproteobacteria</taxon>
        <taxon>Vibrionales</taxon>
        <taxon>Vibrionaceae</taxon>
        <taxon>Vibrio</taxon>
    </lineage>
</organism>
<feature type="chain" id="PRO_5014660313" evidence="2">
    <location>
        <begin position="34"/>
        <end position="469"/>
    </location>
</feature>
<dbReference type="RefSeq" id="WP_102525426.1">
    <property type="nucleotide sequence ID" value="NZ_LT960612.1"/>
</dbReference>
<evidence type="ECO:0000256" key="1">
    <source>
        <dbReference type="SAM" id="MobiDB-lite"/>
    </source>
</evidence>
<dbReference type="AlphaFoldDB" id="A0A2N8ZNE2"/>
<dbReference type="KEGG" id="vta:B1832"/>
<keyword evidence="2" id="KW-0732">Signal</keyword>
<dbReference type="Pfam" id="PF06122">
    <property type="entry name" value="TraH"/>
    <property type="match status" value="1"/>
</dbReference>
<dbReference type="EMBL" id="LT960612">
    <property type="protein sequence ID" value="SON53443.1"/>
    <property type="molecule type" value="Genomic_DNA"/>
</dbReference>
<feature type="compositionally biased region" description="Polar residues" evidence="1">
    <location>
        <begin position="458"/>
        <end position="469"/>
    </location>
</feature>
<dbReference type="Proteomes" id="UP000235828">
    <property type="component" value="Chromosome B"/>
</dbReference>
<feature type="compositionally biased region" description="Basic and acidic residues" evidence="1">
    <location>
        <begin position="445"/>
        <end position="455"/>
    </location>
</feature>
<sequence length="469" mass="51301">MMRSFTHRLCTFYVHKRLFSLLFLSLAAPVTWADTNNALARFFDATSYQANVSNPTAYQGQAANYYSGGSLFVRTKIVDAQLVSVTVPAISAGCSGIDMFMGGFSHIKSDQLVKLGKAIIHNAPPFVVNLALQTWAPQLKQNLDQLQATLDKYLNQSVNSCQAAQAAIGGLAAFAAPATKKHVCATLGTQNNAFSDWVEAQHQCGAGGQAAGQLASAKGDASLKDMTKTNHNVIWSAIMTNPFLAADTKLAEFMMSLSGTYVYDQNGKPHYYPSLLTDNNNLIQTLLEGGKGDIYQCKNTGKDACVTLTKTTALTISKTHGIERRIRAILEGLLRTIHNDQALTSQQKGFLEFTQTPVLKFFIDATATQQTPDLGHYARMMSVELLNQYLTNMLAIARQSLHNTNNDLKDIERITHDIDNAKRFTDGLADKAIHALLNKNALIASEKETPKETRKAIQKQTPPTSTYGQ</sequence>
<evidence type="ECO:0000256" key="2">
    <source>
        <dbReference type="SAM" id="SignalP"/>
    </source>
</evidence>
<gene>
    <name evidence="3" type="primary">traH</name>
    <name evidence="3" type="ORF">VTAP4600_B1832</name>
</gene>